<name>A0A4Q7IM22_9GAMM</name>
<keyword evidence="1" id="KW-0732">Signal</keyword>
<feature type="chain" id="PRO_5020676057" description="Carboxypeptidase regulatory-like domain-containing protein" evidence="1">
    <location>
        <begin position="27"/>
        <end position="690"/>
    </location>
</feature>
<dbReference type="AlphaFoldDB" id="A0A4Q7IM22"/>
<dbReference type="Proteomes" id="UP000291338">
    <property type="component" value="Unassembled WGS sequence"/>
</dbReference>
<evidence type="ECO:0000313" key="3">
    <source>
        <dbReference type="Proteomes" id="UP000291338"/>
    </source>
</evidence>
<dbReference type="SUPFAM" id="SSF117074">
    <property type="entry name" value="Hypothetical protein PA1324"/>
    <property type="match status" value="1"/>
</dbReference>
<evidence type="ECO:0000256" key="1">
    <source>
        <dbReference type="SAM" id="SignalP"/>
    </source>
</evidence>
<proteinExistence type="predicted"/>
<gene>
    <name evidence="2" type="ORF">C1E23_12385</name>
</gene>
<dbReference type="RefSeq" id="WP_130255871.1">
    <property type="nucleotide sequence ID" value="NZ_PPSX01000043.1"/>
</dbReference>
<reference evidence="2 3" key="1">
    <citation type="submission" date="2018-01" db="EMBL/GenBank/DDBJ databases">
        <title>Co-occurrence of chitin degradation, pigmentation and bioactivity in marine Pseudoalteromonas.</title>
        <authorList>
            <person name="Paulsen S."/>
            <person name="Gram L."/>
            <person name="Machado H."/>
        </authorList>
    </citation>
    <scope>NUCLEOTIDE SEQUENCE [LARGE SCALE GENOMIC DNA]</scope>
    <source>
        <strain evidence="2 3">S3898</strain>
    </source>
</reference>
<protein>
    <recommendedName>
        <fullName evidence="4">Carboxypeptidase regulatory-like domain-containing protein</fullName>
    </recommendedName>
</protein>
<dbReference type="EMBL" id="PPSX01000043">
    <property type="protein sequence ID" value="RZQ52752.1"/>
    <property type="molecule type" value="Genomic_DNA"/>
</dbReference>
<evidence type="ECO:0000313" key="2">
    <source>
        <dbReference type="EMBL" id="RZQ52752.1"/>
    </source>
</evidence>
<feature type="signal peptide" evidence="1">
    <location>
        <begin position="1"/>
        <end position="26"/>
    </location>
</feature>
<organism evidence="2 3">
    <name type="scientific">Pseudoalteromonas phenolica</name>
    <dbReference type="NCBI Taxonomy" id="161398"/>
    <lineage>
        <taxon>Bacteria</taxon>
        <taxon>Pseudomonadati</taxon>
        <taxon>Pseudomonadota</taxon>
        <taxon>Gammaproteobacteria</taxon>
        <taxon>Alteromonadales</taxon>
        <taxon>Pseudoalteromonadaceae</taxon>
        <taxon>Pseudoalteromonas</taxon>
    </lineage>
</organism>
<comment type="caution">
    <text evidence="2">The sequence shown here is derived from an EMBL/GenBank/DDBJ whole genome shotgun (WGS) entry which is preliminary data.</text>
</comment>
<accession>A0A4Q7IM22</accession>
<dbReference type="PROSITE" id="PS51257">
    <property type="entry name" value="PROKAR_LIPOPROTEIN"/>
    <property type="match status" value="1"/>
</dbReference>
<evidence type="ECO:0008006" key="4">
    <source>
        <dbReference type="Google" id="ProtNLM"/>
    </source>
</evidence>
<sequence length="690" mass="72575">MGNKKFNLTKLALAMGVTLGLSGCFSDNDNNIDIKPPVPEPPVTEKVGEIPEGTAAEKQAGFFTIAVKNVAGENLGTAEVPVTVRITKNGDNVVSTKGEALTAEQLQITSGLGIFAASLSEVSAEGTDITVNFTADGYFNNSAVVSLSTDNTEVATTVILTPRGEVEGVAIAAEEIELDETVTFADDGTIETADGNPIVLAKTVTKEDATEKDDKGGVSVSIPSGSKMLTKNAEGELVPLAGKPKLAVAYFNNEASSTAAANADDAPAADQTRTTSALDFFPGGLDLAVPVPASNEDGAEETAQAGAFTTAGFVAIELTDEEGNKVKEFGSTGEGEDAKKNSIEVKMQVDVNTANSCPMNYTGELAQETVAAFAKDSANATDGAYFRNGACISSDGTAIPGRTIKAGDIVPVWSYDADVAEWSFESYGVAQVNPDDASVFDVAVQVTHLSYWNLDFFNWREPNRGQCGTNGQVNFDIKYAGGTVDNVTAFDLLVESQSGGYRKYKRGYEFPFYNKATIANPPSFSVFMQLINDGANVVDGIEGETTDNVVDGTASRLKLDDVCALDGKTVVLTLDTPPARVDLPVKTQIVCSNTDEFDVAPEPVATSTWLYVLDANNNFVTYAYTDNSGSATIDNLKEGTYKLSGYDAATFTYVTGAEFTVAEGSVTEQVLDLPTTCDVTEREVTGTGGS</sequence>